<keyword evidence="4" id="KW-0378">Hydrolase</keyword>
<dbReference type="PANTHER" id="PTHR30480:SF13">
    <property type="entry name" value="BETA-HEXOSAMINIDASE"/>
    <property type="match status" value="1"/>
</dbReference>
<name>A0A1G6BMA7_9HYPH</name>
<comment type="catalytic activity">
    <reaction evidence="1">
        <text>Hydrolysis of terminal non-reducing N-acetyl-D-hexosamine residues in N-acetyl-beta-D-hexosaminides.</text>
        <dbReference type="EC" id="3.2.1.52"/>
    </reaction>
</comment>
<dbReference type="Pfam" id="PF00933">
    <property type="entry name" value="Glyco_hydro_3"/>
    <property type="match status" value="1"/>
</dbReference>
<dbReference type="InterPro" id="IPR050226">
    <property type="entry name" value="NagZ_Beta-hexosaminidase"/>
</dbReference>
<proteinExistence type="inferred from homology"/>
<keyword evidence="8" id="KW-1185">Reference proteome</keyword>
<gene>
    <name evidence="7" type="ORF">SAMN02982931_01622</name>
</gene>
<dbReference type="GO" id="GO:0009254">
    <property type="term" value="P:peptidoglycan turnover"/>
    <property type="evidence" value="ECO:0007669"/>
    <property type="project" value="TreeGrafter"/>
</dbReference>
<dbReference type="GO" id="GO:0004563">
    <property type="term" value="F:beta-N-acetylhexosaminidase activity"/>
    <property type="evidence" value="ECO:0007669"/>
    <property type="project" value="UniProtKB-EC"/>
</dbReference>
<organism evidence="7 8">
    <name type="scientific">Bauldia litoralis</name>
    <dbReference type="NCBI Taxonomy" id="665467"/>
    <lineage>
        <taxon>Bacteria</taxon>
        <taxon>Pseudomonadati</taxon>
        <taxon>Pseudomonadota</taxon>
        <taxon>Alphaproteobacteria</taxon>
        <taxon>Hyphomicrobiales</taxon>
        <taxon>Kaistiaceae</taxon>
        <taxon>Bauldia</taxon>
    </lineage>
</organism>
<accession>A0A1G6BMA7</accession>
<evidence type="ECO:0000256" key="1">
    <source>
        <dbReference type="ARBA" id="ARBA00001231"/>
    </source>
</evidence>
<dbReference type="InterPro" id="IPR001764">
    <property type="entry name" value="Glyco_hydro_3_N"/>
</dbReference>
<evidence type="ECO:0000313" key="7">
    <source>
        <dbReference type="EMBL" id="SDB21727.1"/>
    </source>
</evidence>
<dbReference type="EC" id="3.2.1.52" evidence="3"/>
<keyword evidence="5" id="KW-0326">Glycosidase</keyword>
<protein>
    <recommendedName>
        <fullName evidence="3">beta-N-acetylhexosaminidase</fullName>
        <ecNumber evidence="3">3.2.1.52</ecNumber>
    </recommendedName>
</protein>
<dbReference type="RefSeq" id="WP_090875910.1">
    <property type="nucleotide sequence ID" value="NZ_FMXQ01000003.1"/>
</dbReference>
<dbReference type="EMBL" id="FMXQ01000003">
    <property type="protein sequence ID" value="SDB21727.1"/>
    <property type="molecule type" value="Genomic_DNA"/>
</dbReference>
<evidence type="ECO:0000256" key="4">
    <source>
        <dbReference type="ARBA" id="ARBA00022801"/>
    </source>
</evidence>
<evidence type="ECO:0000256" key="2">
    <source>
        <dbReference type="ARBA" id="ARBA00005336"/>
    </source>
</evidence>
<sequence length="467" mass="49590">MTGGPGQRPGQGWSEALRLNRTAILLVSAILVAVPAMAGTPSPSYPLLDPEPSVAAPKRTAMLHPDRQMELLARKIGQMILVGFPGTRPAEPWPTRIAAMIADGRIGGIILFGHNIRGPKQVSGLTEAMIAAGGRLPPFVAVDQEGGYIQRFRRREGFKGLPSSARTIAKQGLCEAWVAYANMARELATFGVNVNLGPVVDLNINPQSPAIGRLRRSYGVEPGAVTDYARQFIGAHAASGVLTAAKHFPGHGSAALDPHKRVVDITKTWQPQELEVFRALARDDGVAMVMVGHLIHPGFSDGDRPTSLSRRAMTGELRERLGFDGLIVTDDLGMEAITDRYGLEDAAVMAVRAGADILIFANQRAGDNDLVERVIARVSGAVAAGRVPASQLDRSYERILAVKRRLAARGPLPPLTDDGGLTPDICAEAPGRSITSNCRLTSPGAAHVRQAACGTVEEEAPARLAAP</sequence>
<evidence type="ECO:0000256" key="3">
    <source>
        <dbReference type="ARBA" id="ARBA00012663"/>
    </source>
</evidence>
<feature type="domain" description="Glycoside hydrolase family 3 N-terminal" evidence="6">
    <location>
        <begin position="72"/>
        <end position="401"/>
    </location>
</feature>
<dbReference type="PANTHER" id="PTHR30480">
    <property type="entry name" value="BETA-HEXOSAMINIDASE-RELATED"/>
    <property type="match status" value="1"/>
</dbReference>
<dbReference type="Gene3D" id="3.20.20.300">
    <property type="entry name" value="Glycoside hydrolase, family 3, N-terminal domain"/>
    <property type="match status" value="1"/>
</dbReference>
<dbReference type="SUPFAM" id="SSF51445">
    <property type="entry name" value="(Trans)glycosidases"/>
    <property type="match status" value="1"/>
</dbReference>
<dbReference type="GO" id="GO:0005975">
    <property type="term" value="P:carbohydrate metabolic process"/>
    <property type="evidence" value="ECO:0007669"/>
    <property type="project" value="InterPro"/>
</dbReference>
<dbReference type="STRING" id="665467.SAMN02982931_01622"/>
<evidence type="ECO:0000313" key="8">
    <source>
        <dbReference type="Proteomes" id="UP000199071"/>
    </source>
</evidence>
<evidence type="ECO:0000256" key="5">
    <source>
        <dbReference type="ARBA" id="ARBA00023295"/>
    </source>
</evidence>
<dbReference type="InterPro" id="IPR036962">
    <property type="entry name" value="Glyco_hydro_3_N_sf"/>
</dbReference>
<dbReference type="InterPro" id="IPR017853">
    <property type="entry name" value="GH"/>
</dbReference>
<evidence type="ECO:0000259" key="6">
    <source>
        <dbReference type="Pfam" id="PF00933"/>
    </source>
</evidence>
<reference evidence="7 8" key="1">
    <citation type="submission" date="2016-10" db="EMBL/GenBank/DDBJ databases">
        <authorList>
            <person name="de Groot N.N."/>
        </authorList>
    </citation>
    <scope>NUCLEOTIDE SEQUENCE [LARGE SCALE GENOMIC DNA]</scope>
    <source>
        <strain evidence="7 8">ATCC 35022</strain>
    </source>
</reference>
<dbReference type="Proteomes" id="UP000199071">
    <property type="component" value="Unassembled WGS sequence"/>
</dbReference>
<comment type="similarity">
    <text evidence="2">Belongs to the glycosyl hydrolase 3 family.</text>
</comment>
<dbReference type="OrthoDB" id="9786661at2"/>
<dbReference type="AlphaFoldDB" id="A0A1G6BMA7"/>